<keyword evidence="7" id="KW-1133">Transmembrane helix</keyword>
<keyword evidence="10" id="KW-1185">Reference proteome</keyword>
<protein>
    <recommendedName>
        <fullName evidence="8">Peptidase M48 domain-containing protein</fullName>
    </recommendedName>
</protein>
<keyword evidence="2" id="KW-0645">Protease</keyword>
<dbReference type="OrthoDB" id="7464992at2759"/>
<feature type="transmembrane region" description="Helical" evidence="7">
    <location>
        <begin position="107"/>
        <end position="125"/>
    </location>
</feature>
<dbReference type="CDD" id="cd07331">
    <property type="entry name" value="M48C_Oma1_like"/>
    <property type="match status" value="1"/>
</dbReference>
<reference evidence="9 10" key="1">
    <citation type="journal article" date="2020" name="IScience">
        <title>Genome Sequencing of the Endangered Kingdonia uniflora (Circaeasteraceae, Ranunculales) Reveals Potential Mechanisms of Evolutionary Specialization.</title>
        <authorList>
            <person name="Sun Y."/>
            <person name="Deng T."/>
            <person name="Zhang A."/>
            <person name="Moore M.J."/>
            <person name="Landis J.B."/>
            <person name="Lin N."/>
            <person name="Zhang H."/>
            <person name="Zhang X."/>
            <person name="Huang J."/>
            <person name="Zhang X."/>
            <person name="Sun H."/>
            <person name="Wang H."/>
        </authorList>
    </citation>
    <scope>NUCLEOTIDE SEQUENCE [LARGE SCALE GENOMIC DNA]</scope>
    <source>
        <strain evidence="9">TB1705</strain>
        <tissue evidence="9">Leaf</tissue>
    </source>
</reference>
<dbReference type="PANTHER" id="PTHR22726">
    <property type="entry name" value="METALLOENDOPEPTIDASE OMA1"/>
    <property type="match status" value="1"/>
</dbReference>
<comment type="caution">
    <text evidence="9">The sequence shown here is derived from an EMBL/GenBank/DDBJ whole genome shotgun (WGS) entry which is preliminary data.</text>
</comment>
<accession>A0A7J7MZF5</accession>
<dbReference type="EMBL" id="JACGCM010001165">
    <property type="protein sequence ID" value="KAF6160311.1"/>
    <property type="molecule type" value="Genomic_DNA"/>
</dbReference>
<dbReference type="InterPro" id="IPR001915">
    <property type="entry name" value="Peptidase_M48"/>
</dbReference>
<evidence type="ECO:0000313" key="9">
    <source>
        <dbReference type="EMBL" id="KAF6160311.1"/>
    </source>
</evidence>
<keyword evidence="6" id="KW-0482">Metalloprotease</keyword>
<evidence type="ECO:0000256" key="1">
    <source>
        <dbReference type="ARBA" id="ARBA00001947"/>
    </source>
</evidence>
<dbReference type="PANTHER" id="PTHR22726:SF1">
    <property type="entry name" value="METALLOENDOPEPTIDASE OMA1, MITOCHONDRIAL"/>
    <property type="match status" value="1"/>
</dbReference>
<dbReference type="GO" id="GO:0046872">
    <property type="term" value="F:metal ion binding"/>
    <property type="evidence" value="ECO:0007669"/>
    <property type="project" value="UniProtKB-KW"/>
</dbReference>
<dbReference type="GO" id="GO:0051603">
    <property type="term" value="P:proteolysis involved in protein catabolic process"/>
    <property type="evidence" value="ECO:0007669"/>
    <property type="project" value="TreeGrafter"/>
</dbReference>
<keyword evidence="3" id="KW-0479">Metal-binding</keyword>
<evidence type="ECO:0000259" key="8">
    <source>
        <dbReference type="Pfam" id="PF01435"/>
    </source>
</evidence>
<sequence length="507" mass="57555">MNCFKKLKLTFDSFRNFASKITTPSHRFNHLHHYCCNDPSGKITSTTSVSSLITAFKPSFRNWGKLNFNNNYGLINNAGRKFYHVDRYRIEHFRPRGPKRWFQNRRTVFVVVVVSGGVLITLYFGNLETIPYTKRKHFIILSHSLERQIGEKQFEQLKAEYKNRILPALHPESIRVRLIAKDIIEALQRGLRNEHVWRDPGYASTDMGVGHEAAWGFGGDMEGKIGEDDDWHSEDEVLNDKWVQKSRQEGQARGLEPSTQHLEGLNWEVLVVHAPEVNAFCLPGGKIVVYTGFLNHFRADSEIATVIGHEVGHVVARHAAEGITKNLWVAILQIILIQFVSMPDLVSAGSNLLLKFPFSRSWGGYGSIFRDDMGKGILAYVVRNEVDETGIGAFPQCWQSWQYYQGAATYVQEFFHDYLHWMEMEADYIGLLLLASAGYDPRAAPPMYEKLDHVTGMAGVPGGMKDYLFTHPSGKKRAQVLAQSGVMDEALTIYRETRAGHGIEGFL</sequence>
<evidence type="ECO:0000256" key="5">
    <source>
        <dbReference type="ARBA" id="ARBA00022833"/>
    </source>
</evidence>
<keyword evidence="7" id="KW-0812">Transmembrane</keyword>
<organism evidence="9 10">
    <name type="scientific">Kingdonia uniflora</name>
    <dbReference type="NCBI Taxonomy" id="39325"/>
    <lineage>
        <taxon>Eukaryota</taxon>
        <taxon>Viridiplantae</taxon>
        <taxon>Streptophyta</taxon>
        <taxon>Embryophyta</taxon>
        <taxon>Tracheophyta</taxon>
        <taxon>Spermatophyta</taxon>
        <taxon>Magnoliopsida</taxon>
        <taxon>Ranunculales</taxon>
        <taxon>Circaeasteraceae</taxon>
        <taxon>Kingdonia</taxon>
    </lineage>
</organism>
<comment type="cofactor">
    <cofactor evidence="1">
        <name>Zn(2+)</name>
        <dbReference type="ChEBI" id="CHEBI:29105"/>
    </cofactor>
</comment>
<evidence type="ECO:0000256" key="4">
    <source>
        <dbReference type="ARBA" id="ARBA00022801"/>
    </source>
</evidence>
<dbReference type="Gene3D" id="3.30.2010.10">
    <property type="entry name" value="Metalloproteases ('zincins'), catalytic domain"/>
    <property type="match status" value="1"/>
</dbReference>
<evidence type="ECO:0000313" key="10">
    <source>
        <dbReference type="Proteomes" id="UP000541444"/>
    </source>
</evidence>
<name>A0A7J7MZF5_9MAGN</name>
<dbReference type="GO" id="GO:0016020">
    <property type="term" value="C:membrane"/>
    <property type="evidence" value="ECO:0007669"/>
    <property type="project" value="TreeGrafter"/>
</dbReference>
<dbReference type="Proteomes" id="UP000541444">
    <property type="component" value="Unassembled WGS sequence"/>
</dbReference>
<dbReference type="InterPro" id="IPR051156">
    <property type="entry name" value="Mito/Outer_Membr_Metalloprot"/>
</dbReference>
<evidence type="ECO:0000256" key="6">
    <source>
        <dbReference type="ARBA" id="ARBA00023049"/>
    </source>
</evidence>
<evidence type="ECO:0000256" key="3">
    <source>
        <dbReference type="ARBA" id="ARBA00022723"/>
    </source>
</evidence>
<dbReference type="Pfam" id="PF01435">
    <property type="entry name" value="Peptidase_M48"/>
    <property type="match status" value="1"/>
</dbReference>
<keyword evidence="4" id="KW-0378">Hydrolase</keyword>
<keyword evidence="5" id="KW-0862">Zinc</keyword>
<dbReference type="GO" id="GO:0004222">
    <property type="term" value="F:metalloendopeptidase activity"/>
    <property type="evidence" value="ECO:0007669"/>
    <property type="project" value="InterPro"/>
</dbReference>
<gene>
    <name evidence="9" type="ORF">GIB67_019080</name>
</gene>
<keyword evidence="7" id="KW-0472">Membrane</keyword>
<feature type="domain" description="Peptidase M48" evidence="8">
    <location>
        <begin position="261"/>
        <end position="482"/>
    </location>
</feature>
<evidence type="ECO:0000256" key="7">
    <source>
        <dbReference type="SAM" id="Phobius"/>
    </source>
</evidence>
<proteinExistence type="predicted"/>
<dbReference type="AlphaFoldDB" id="A0A7J7MZF5"/>
<evidence type="ECO:0000256" key="2">
    <source>
        <dbReference type="ARBA" id="ARBA00022670"/>
    </source>
</evidence>